<reference evidence="1 2" key="1">
    <citation type="submission" date="2020-08" db="EMBL/GenBank/DDBJ databases">
        <title>Genomic Encyclopedia of Type Strains, Phase IV (KMG-IV): sequencing the most valuable type-strain genomes for metagenomic binning, comparative biology and taxonomic classification.</title>
        <authorList>
            <person name="Goeker M."/>
        </authorList>
    </citation>
    <scope>NUCLEOTIDE SEQUENCE [LARGE SCALE GENOMIC DNA]</scope>
    <source>
        <strain evidence="1 2">DSM 103725</strain>
    </source>
</reference>
<dbReference type="EMBL" id="JACHGY010000001">
    <property type="protein sequence ID" value="MBB6429694.1"/>
    <property type="molecule type" value="Genomic_DNA"/>
</dbReference>
<evidence type="ECO:0000313" key="1">
    <source>
        <dbReference type="EMBL" id="MBB6429694.1"/>
    </source>
</evidence>
<dbReference type="Proteomes" id="UP000541810">
    <property type="component" value="Unassembled WGS sequence"/>
</dbReference>
<dbReference type="PANTHER" id="PTHR43737">
    <property type="entry name" value="BLL7424 PROTEIN"/>
    <property type="match status" value="1"/>
</dbReference>
<dbReference type="PANTHER" id="PTHR43737:SF1">
    <property type="entry name" value="DUF1501 DOMAIN-CONTAINING PROTEIN"/>
    <property type="match status" value="1"/>
</dbReference>
<keyword evidence="2" id="KW-1185">Reference proteome</keyword>
<evidence type="ECO:0000313" key="2">
    <source>
        <dbReference type="Proteomes" id="UP000541810"/>
    </source>
</evidence>
<proteinExistence type="predicted"/>
<dbReference type="InterPro" id="IPR019546">
    <property type="entry name" value="TAT_signal_bac_arc"/>
</dbReference>
<dbReference type="PROSITE" id="PS51318">
    <property type="entry name" value="TAT"/>
    <property type="match status" value="1"/>
</dbReference>
<sequence>MSPTRRDFLKQSGLVLGAGGLSGLTPSLTYGAPNVDGSQPPTLVVVYLRGGQDPINSIIPYADPLYAKLRPTIKVNPPGGGGGVLKINKYFGFHPAMKEIAELYNQGMMCPILNCGSTHPTRSHFDAQDFMERAAPGIKSVTEGWLNRFLYATQTSEDADLRALSLQSTLPRSMRGQYGTLAVPGYGADQVMNTFEDLYDCDSNKEARKKNAAEGEMTAGGESAEPAADLLPEEAMRQRIAETGDESIRKLRQINKLVGKGGQGNYPKTTLGRQFRDVAKLIKAGEGLEVAAIDYNGWDHHAYQGGNQGTMSNMLGNLSKSIGAFVKDMGPRMDRTLVLTMSEFGRTVRENGNNGTDHGRAGCMMAIGGMVKGGQVYGKWTGMERRNLVDGRDLKVHTDFRRVFAETLASLYGFEADKEDFFPEYKSREKPVGFLKRIAEA</sequence>
<dbReference type="AlphaFoldDB" id="A0A7X0H5N8"/>
<dbReference type="RefSeq" id="WP_184677261.1">
    <property type="nucleotide sequence ID" value="NZ_JACHGY010000001.1"/>
</dbReference>
<organism evidence="1 2">
    <name type="scientific">Algisphaera agarilytica</name>
    <dbReference type="NCBI Taxonomy" id="1385975"/>
    <lineage>
        <taxon>Bacteria</taxon>
        <taxon>Pseudomonadati</taxon>
        <taxon>Planctomycetota</taxon>
        <taxon>Phycisphaerae</taxon>
        <taxon>Phycisphaerales</taxon>
        <taxon>Phycisphaeraceae</taxon>
        <taxon>Algisphaera</taxon>
    </lineage>
</organism>
<dbReference type="InterPro" id="IPR010869">
    <property type="entry name" value="DUF1501"/>
</dbReference>
<comment type="caution">
    <text evidence="1">The sequence shown here is derived from an EMBL/GenBank/DDBJ whole genome shotgun (WGS) entry which is preliminary data.</text>
</comment>
<dbReference type="InterPro" id="IPR006311">
    <property type="entry name" value="TAT_signal"/>
</dbReference>
<name>A0A7X0H5N8_9BACT</name>
<dbReference type="NCBIfam" id="TIGR01409">
    <property type="entry name" value="TAT_signal_seq"/>
    <property type="match status" value="1"/>
</dbReference>
<dbReference type="Pfam" id="PF07394">
    <property type="entry name" value="DUF1501"/>
    <property type="match status" value="1"/>
</dbReference>
<gene>
    <name evidence="1" type="ORF">HNQ40_001500</name>
</gene>
<protein>
    <submittedName>
        <fullName evidence="1">Uncharacterized protein (DUF1501 family)</fullName>
    </submittedName>
</protein>
<accession>A0A7X0H5N8</accession>